<dbReference type="Proteomes" id="UP000253529">
    <property type="component" value="Unassembled WGS sequence"/>
</dbReference>
<gene>
    <name evidence="1" type="ORF">DFR50_116101</name>
</gene>
<dbReference type="Gene3D" id="3.40.50.410">
    <property type="entry name" value="von Willebrand factor, type A domain"/>
    <property type="match status" value="1"/>
</dbReference>
<evidence type="ECO:0000313" key="1">
    <source>
        <dbReference type="EMBL" id="RBP11406.1"/>
    </source>
</evidence>
<proteinExistence type="predicted"/>
<evidence type="ECO:0000313" key="2">
    <source>
        <dbReference type="Proteomes" id="UP000253529"/>
    </source>
</evidence>
<sequence>MTDLSTPAPTGGGALAQNIVHFARALREAGVPLGPGAVLDALAAVEAAGFGDRRDFYTTLHAVFVKKHEHSLLFDQAFEIFWRRRGLLEKLIAMMSPQAPGERKPRSAEAGATRVADALFKSKPVEEKPAPSIDLDARFTVSDQEILRAKDFAQMTAAEIEAARKLIRAMVMPDDRRRLRRLAPSAGRARIDPRRSFRRSLQPGGPIALAFRAPLERAPPVVALCDISGSMSEYTRLFLHFLHALGETRRVSTFLFGTRLTNVTRAMRARDPDAALAQCSKLALDWSGGTRIGDALTRFNRDWARRVLGQGAIVILFTDGLEREGVGELGRAVERLKRSSRRVIWVNPLLRFDGFSARAQGVRAILPHVDAFRPIHNLASMADLCVTLAGGREAGKAPQAWLDASA</sequence>
<evidence type="ECO:0008006" key="3">
    <source>
        <dbReference type="Google" id="ProtNLM"/>
    </source>
</evidence>
<reference evidence="1 2" key="1">
    <citation type="submission" date="2018-06" db="EMBL/GenBank/DDBJ databases">
        <title>Genomic Encyclopedia of Type Strains, Phase IV (KMG-IV): sequencing the most valuable type-strain genomes for metagenomic binning, comparative biology and taxonomic classification.</title>
        <authorList>
            <person name="Goeker M."/>
        </authorList>
    </citation>
    <scope>NUCLEOTIDE SEQUENCE [LARGE SCALE GENOMIC DNA]</scope>
    <source>
        <strain evidence="1 2">DSM 24875</strain>
    </source>
</reference>
<accession>A0A366FBC9</accession>
<dbReference type="AlphaFoldDB" id="A0A366FBC9"/>
<dbReference type="InterPro" id="IPR011195">
    <property type="entry name" value="UCP010256"/>
</dbReference>
<dbReference type="SUPFAM" id="SSF53300">
    <property type="entry name" value="vWA-like"/>
    <property type="match status" value="1"/>
</dbReference>
<dbReference type="OrthoDB" id="9790469at2"/>
<dbReference type="Pfam" id="PF05762">
    <property type="entry name" value="VWA_CoxE"/>
    <property type="match status" value="1"/>
</dbReference>
<organism evidence="1 2">
    <name type="scientific">Roseiarcus fermentans</name>
    <dbReference type="NCBI Taxonomy" id="1473586"/>
    <lineage>
        <taxon>Bacteria</taxon>
        <taxon>Pseudomonadati</taxon>
        <taxon>Pseudomonadota</taxon>
        <taxon>Alphaproteobacteria</taxon>
        <taxon>Hyphomicrobiales</taxon>
        <taxon>Roseiarcaceae</taxon>
        <taxon>Roseiarcus</taxon>
    </lineage>
</organism>
<dbReference type="InterPro" id="IPR008912">
    <property type="entry name" value="Uncharacterised_CoxE"/>
</dbReference>
<dbReference type="PANTHER" id="PTHR39338:SF6">
    <property type="entry name" value="BLL5662 PROTEIN"/>
    <property type="match status" value="1"/>
</dbReference>
<dbReference type="PANTHER" id="PTHR39338">
    <property type="entry name" value="BLL5662 PROTEIN-RELATED"/>
    <property type="match status" value="1"/>
</dbReference>
<name>A0A366FBC9_9HYPH</name>
<protein>
    <recommendedName>
        <fullName evidence="3">VWFA domain-containing protein</fullName>
    </recommendedName>
</protein>
<dbReference type="EMBL" id="QNRK01000016">
    <property type="protein sequence ID" value="RBP11406.1"/>
    <property type="molecule type" value="Genomic_DNA"/>
</dbReference>
<comment type="caution">
    <text evidence="1">The sequence shown here is derived from an EMBL/GenBank/DDBJ whole genome shotgun (WGS) entry which is preliminary data.</text>
</comment>
<keyword evidence="2" id="KW-1185">Reference proteome</keyword>
<dbReference type="CDD" id="cd00198">
    <property type="entry name" value="vWFA"/>
    <property type="match status" value="1"/>
</dbReference>
<dbReference type="PIRSF" id="PIRSF010256">
    <property type="entry name" value="CoxE_vWa"/>
    <property type="match status" value="1"/>
</dbReference>
<dbReference type="InterPro" id="IPR036465">
    <property type="entry name" value="vWFA_dom_sf"/>
</dbReference>
<dbReference type="RefSeq" id="WP_113890226.1">
    <property type="nucleotide sequence ID" value="NZ_QNRK01000016.1"/>
</dbReference>